<protein>
    <submittedName>
        <fullName evidence="2">DUF2759 domain-containing protein</fullName>
    </submittedName>
</protein>
<organism evidence="2 3">
    <name type="scientific">Pueribacillus theae</name>
    <dbReference type="NCBI Taxonomy" id="2171751"/>
    <lineage>
        <taxon>Bacteria</taxon>
        <taxon>Bacillati</taxon>
        <taxon>Bacillota</taxon>
        <taxon>Bacilli</taxon>
        <taxon>Bacillales</taxon>
        <taxon>Bacillaceae</taxon>
        <taxon>Pueribacillus</taxon>
    </lineage>
</organism>
<proteinExistence type="predicted"/>
<keyword evidence="1" id="KW-0472">Membrane</keyword>
<dbReference type="Pfam" id="PF10958">
    <property type="entry name" value="DUF2759"/>
    <property type="match status" value="1"/>
</dbReference>
<evidence type="ECO:0000313" key="2">
    <source>
        <dbReference type="EMBL" id="PWA13343.1"/>
    </source>
</evidence>
<evidence type="ECO:0000313" key="3">
    <source>
        <dbReference type="Proteomes" id="UP000245998"/>
    </source>
</evidence>
<reference evidence="2 3" key="1">
    <citation type="submission" date="2018-04" db="EMBL/GenBank/DDBJ databases">
        <title>Camelliibacillus theae gen. nov., sp. nov., isolated from Pu'er tea.</title>
        <authorList>
            <person name="Niu L."/>
        </authorList>
    </citation>
    <scope>NUCLEOTIDE SEQUENCE [LARGE SCALE GENOMIC DNA]</scope>
    <source>
        <strain evidence="2 3">T8</strain>
    </source>
</reference>
<dbReference type="InterPro" id="IPR024490">
    <property type="entry name" value="DUF2759"/>
</dbReference>
<sequence>MALAIIFLLITLLALVAIFRELRKRNMLGFVFALLTVAVFGWFSVMTFIDVFHGGGAPAPI</sequence>
<dbReference type="EMBL" id="QCZG01000001">
    <property type="protein sequence ID" value="PWA13343.1"/>
    <property type="molecule type" value="Genomic_DNA"/>
</dbReference>
<feature type="transmembrane region" description="Helical" evidence="1">
    <location>
        <begin position="27"/>
        <end position="49"/>
    </location>
</feature>
<gene>
    <name evidence="2" type="ORF">DCC39_00155</name>
</gene>
<name>A0A2U1K894_9BACI</name>
<evidence type="ECO:0000256" key="1">
    <source>
        <dbReference type="SAM" id="Phobius"/>
    </source>
</evidence>
<comment type="caution">
    <text evidence="2">The sequence shown here is derived from an EMBL/GenBank/DDBJ whole genome shotgun (WGS) entry which is preliminary data.</text>
</comment>
<accession>A0A2U1K894</accession>
<dbReference type="Proteomes" id="UP000245998">
    <property type="component" value="Unassembled WGS sequence"/>
</dbReference>
<keyword evidence="1" id="KW-0812">Transmembrane</keyword>
<dbReference type="RefSeq" id="WP_116552848.1">
    <property type="nucleotide sequence ID" value="NZ_QCZG01000001.1"/>
</dbReference>
<dbReference type="AlphaFoldDB" id="A0A2U1K894"/>
<dbReference type="OrthoDB" id="2355718at2"/>
<keyword evidence="3" id="KW-1185">Reference proteome</keyword>
<keyword evidence="1" id="KW-1133">Transmembrane helix</keyword>